<comment type="caution">
    <text evidence="1">The sequence shown here is derived from an EMBL/GenBank/DDBJ whole genome shotgun (WGS) entry which is preliminary data.</text>
</comment>
<dbReference type="EMBL" id="MHCX01000047">
    <property type="protein sequence ID" value="OGY28598.1"/>
    <property type="molecule type" value="Genomic_DNA"/>
</dbReference>
<dbReference type="AlphaFoldDB" id="A0A1G1WLH0"/>
<organism evidence="1 2">
    <name type="scientific">Candidatus Woykebacteria bacterium RIFCSPHIGHO2_02_FULL_43_16b</name>
    <dbReference type="NCBI Taxonomy" id="1802601"/>
    <lineage>
        <taxon>Bacteria</taxon>
        <taxon>Candidatus Woykeibacteriota</taxon>
    </lineage>
</organism>
<name>A0A1G1WLH0_9BACT</name>
<evidence type="ECO:0008006" key="3">
    <source>
        <dbReference type="Google" id="ProtNLM"/>
    </source>
</evidence>
<protein>
    <recommendedName>
        <fullName evidence="3">SAM-dependent methyltransferase</fullName>
    </recommendedName>
</protein>
<proteinExistence type="predicted"/>
<reference evidence="1 2" key="1">
    <citation type="journal article" date="2016" name="Nat. Commun.">
        <title>Thousands of microbial genomes shed light on interconnected biogeochemical processes in an aquifer system.</title>
        <authorList>
            <person name="Anantharaman K."/>
            <person name="Brown C.T."/>
            <person name="Hug L.A."/>
            <person name="Sharon I."/>
            <person name="Castelle C.J."/>
            <person name="Probst A.J."/>
            <person name="Thomas B.C."/>
            <person name="Singh A."/>
            <person name="Wilkins M.J."/>
            <person name="Karaoz U."/>
            <person name="Brodie E.L."/>
            <person name="Williams K.H."/>
            <person name="Hubbard S.S."/>
            <person name="Banfield J.F."/>
        </authorList>
    </citation>
    <scope>NUCLEOTIDE SEQUENCE [LARGE SCALE GENOMIC DNA]</scope>
</reference>
<dbReference type="SUPFAM" id="SSF53335">
    <property type="entry name" value="S-adenosyl-L-methionine-dependent methyltransferases"/>
    <property type="match status" value="1"/>
</dbReference>
<evidence type="ECO:0000313" key="2">
    <source>
        <dbReference type="Proteomes" id="UP000177821"/>
    </source>
</evidence>
<evidence type="ECO:0000313" key="1">
    <source>
        <dbReference type="EMBL" id="OGY28598.1"/>
    </source>
</evidence>
<dbReference type="InterPro" id="IPR029063">
    <property type="entry name" value="SAM-dependent_MTases_sf"/>
</dbReference>
<dbReference type="Gene3D" id="3.40.50.150">
    <property type="entry name" value="Vaccinia Virus protein VP39"/>
    <property type="match status" value="1"/>
</dbReference>
<dbReference type="Proteomes" id="UP000177821">
    <property type="component" value="Unassembled WGS sequence"/>
</dbReference>
<gene>
    <name evidence="1" type="ORF">A3J50_02600</name>
</gene>
<accession>A0A1G1WLH0</accession>
<sequence length="464" mass="54187">MKLNKLHSSFRDPSGFLFQTKNTLYRQINKIYQENFDHLIHSGLYQKLVDQNLLISHKEIPNHINIKNPKVYKVIQPTKIPFISYPYEWCFSQLKDAGLLTLKIQKLALQHKMTLKDASNFNLQFLEGRPIFIDTLSFEMYSQGKPWVAYRQFCEHFLAPLALMAHGDIRLGRLLQVYPDGLPLDLVSKLLPLRARLKPSLFLHLSLHAAAQKHFSKVIIKNTQRKMSLNSLFGLLDNLEETLRKLSWKPRDSHWGEYYEKRESYSLESFHHKSEIVRKLVAKIKPTTIWDLGGNIGSFSRSSTTPETLTICFDSDPVAIEKNYQIIKDRKETNILPLFLDLTNPTPGIGWSNKERDSLIERGPTNTIFALALIHHLAITHNIPLDYLATLFSKLCNFLIIEFIPKQDQKVVQLLSSREDIFVDYTEENFEKIFKALFLIREVIKIDDSFRKIYLMENKTRVYY</sequence>